<name>A0A7V4LDN0_9BACT</name>
<dbReference type="PIRSF" id="PIRSF004649">
    <property type="entry name" value="MlaC"/>
    <property type="match status" value="1"/>
</dbReference>
<proteinExistence type="predicted"/>
<dbReference type="Pfam" id="PF05494">
    <property type="entry name" value="MlaC"/>
    <property type="match status" value="1"/>
</dbReference>
<dbReference type="EMBL" id="DSXI01000585">
    <property type="protein sequence ID" value="HGS06014.1"/>
    <property type="molecule type" value="Genomic_DNA"/>
</dbReference>
<gene>
    <name evidence="2" type="ORF">ENT08_09855</name>
</gene>
<evidence type="ECO:0000313" key="2">
    <source>
        <dbReference type="EMBL" id="HGS06014.1"/>
    </source>
</evidence>
<dbReference type="PANTHER" id="PTHR36573:SF1">
    <property type="entry name" value="INTERMEMBRANE PHOSPHOLIPID TRANSPORT SYSTEM BINDING PROTEIN MLAC"/>
    <property type="match status" value="1"/>
</dbReference>
<feature type="signal peptide" evidence="1">
    <location>
        <begin position="1"/>
        <end position="25"/>
    </location>
</feature>
<dbReference type="AlphaFoldDB" id="A0A7V4LDN0"/>
<feature type="chain" id="PRO_5030506179" evidence="1">
    <location>
        <begin position="26"/>
        <end position="201"/>
    </location>
</feature>
<comment type="caution">
    <text evidence="2">The sequence shown here is derived from an EMBL/GenBank/DDBJ whole genome shotgun (WGS) entry which is preliminary data.</text>
</comment>
<dbReference type="PANTHER" id="PTHR36573">
    <property type="entry name" value="INTERMEMBRANE PHOSPHOLIPID TRANSPORT SYSTEM BINDING PROTEIN MLAC"/>
    <property type="match status" value="1"/>
</dbReference>
<evidence type="ECO:0000256" key="1">
    <source>
        <dbReference type="SAM" id="SignalP"/>
    </source>
</evidence>
<organism evidence="2">
    <name type="scientific">Desulfobacca acetoxidans</name>
    <dbReference type="NCBI Taxonomy" id="60893"/>
    <lineage>
        <taxon>Bacteria</taxon>
        <taxon>Pseudomonadati</taxon>
        <taxon>Thermodesulfobacteriota</taxon>
        <taxon>Desulfobaccia</taxon>
        <taxon>Desulfobaccales</taxon>
        <taxon>Desulfobaccaceae</taxon>
        <taxon>Desulfobacca</taxon>
    </lineage>
</organism>
<protein>
    <submittedName>
        <fullName evidence="2">ABC transporter substrate-binding protein</fullName>
    </submittedName>
</protein>
<reference evidence="2" key="1">
    <citation type="journal article" date="2020" name="mSystems">
        <title>Genome- and Community-Level Interaction Insights into Carbon Utilization and Element Cycling Functions of Hydrothermarchaeota in Hydrothermal Sediment.</title>
        <authorList>
            <person name="Zhou Z."/>
            <person name="Liu Y."/>
            <person name="Xu W."/>
            <person name="Pan J."/>
            <person name="Luo Z.H."/>
            <person name="Li M."/>
        </authorList>
    </citation>
    <scope>NUCLEOTIDE SEQUENCE [LARGE SCALE GENOMIC DNA]</scope>
    <source>
        <strain evidence="2">SpSt-548</strain>
    </source>
</reference>
<keyword evidence="1" id="KW-0732">Signal</keyword>
<sequence length="201" mass="22932">MPLRPYHILALALMLSLAGITAALAGPPTEAVKGTVDEVIRLLNDQALKAQKEKRFQLVKQAVDRRFDYEEMAKRTLPNWGSLSAAQRREFVSLFAELLQASYADKILRYSGEKVNYTGESLEGDTAEVRTVIMRANDRFPVNYRLLNKSQWLVYDVVMEGVSLVSNYRTQFSRILSESGYGELIKRLKTKVEEQRKLEGR</sequence>
<accession>A0A7V4LDN0</accession>
<dbReference type="Gene3D" id="3.10.450.710">
    <property type="entry name" value="Tgt2/MlaC"/>
    <property type="match status" value="1"/>
</dbReference>
<dbReference type="InterPro" id="IPR008869">
    <property type="entry name" value="MlaC/ttg2D"/>
</dbReference>
<dbReference type="InterPro" id="IPR042245">
    <property type="entry name" value="Tgt2/MlaC_sf"/>
</dbReference>